<name>A0ABW3CNZ0_9ACTN</name>
<comment type="caution">
    <text evidence="1">The sequence shown here is derived from an EMBL/GenBank/DDBJ whole genome shotgun (WGS) entry which is preliminary data.</text>
</comment>
<dbReference type="EMBL" id="JBHTIR010003508">
    <property type="protein sequence ID" value="MFD0855319.1"/>
    <property type="molecule type" value="Genomic_DNA"/>
</dbReference>
<proteinExistence type="predicted"/>
<dbReference type="Proteomes" id="UP001597083">
    <property type="component" value="Unassembled WGS sequence"/>
</dbReference>
<dbReference type="InterPro" id="IPR032710">
    <property type="entry name" value="NTF2-like_dom_sf"/>
</dbReference>
<dbReference type="SUPFAM" id="SSF54427">
    <property type="entry name" value="NTF2-like"/>
    <property type="match status" value="1"/>
</dbReference>
<protein>
    <submittedName>
        <fullName evidence="1">RNA polymerase subunit sigma-70</fullName>
    </submittedName>
</protein>
<keyword evidence="2" id="KW-1185">Reference proteome</keyword>
<reference evidence="2" key="1">
    <citation type="journal article" date="2019" name="Int. J. Syst. Evol. Microbiol.">
        <title>The Global Catalogue of Microorganisms (GCM) 10K type strain sequencing project: providing services to taxonomists for standard genome sequencing and annotation.</title>
        <authorList>
            <consortium name="The Broad Institute Genomics Platform"/>
            <consortium name="The Broad Institute Genome Sequencing Center for Infectious Disease"/>
            <person name="Wu L."/>
            <person name="Ma J."/>
        </authorList>
    </citation>
    <scope>NUCLEOTIDE SEQUENCE [LARGE SCALE GENOMIC DNA]</scope>
    <source>
        <strain evidence="2">JCM 31696</strain>
    </source>
</reference>
<gene>
    <name evidence="1" type="ORF">ACFQ07_23970</name>
</gene>
<feature type="non-terminal residue" evidence="1">
    <location>
        <position position="1"/>
    </location>
</feature>
<accession>A0ABW3CNZ0</accession>
<organism evidence="1 2">
    <name type="scientific">Actinomadura adrarensis</name>
    <dbReference type="NCBI Taxonomy" id="1819600"/>
    <lineage>
        <taxon>Bacteria</taxon>
        <taxon>Bacillati</taxon>
        <taxon>Actinomycetota</taxon>
        <taxon>Actinomycetes</taxon>
        <taxon>Streptosporangiales</taxon>
        <taxon>Thermomonosporaceae</taxon>
        <taxon>Actinomadura</taxon>
    </lineage>
</organism>
<sequence>VFDGRDAIIDMWKPVLAGPDAWGDWRSVAVWANRQPAVCNYVRRDGDVSFSPVNIDVLVVAGDRIGEITTFPPRPHLLAAFGLPAGL</sequence>
<evidence type="ECO:0000313" key="2">
    <source>
        <dbReference type="Proteomes" id="UP001597083"/>
    </source>
</evidence>
<evidence type="ECO:0000313" key="1">
    <source>
        <dbReference type="EMBL" id="MFD0855319.1"/>
    </source>
</evidence>